<feature type="transmembrane region" description="Helical" evidence="7">
    <location>
        <begin position="387"/>
        <end position="405"/>
    </location>
</feature>
<evidence type="ECO:0000256" key="3">
    <source>
        <dbReference type="ARBA" id="ARBA00022692"/>
    </source>
</evidence>
<evidence type="ECO:0000313" key="10">
    <source>
        <dbReference type="Proteomes" id="UP000319322"/>
    </source>
</evidence>
<feature type="transmembrane region" description="Helical" evidence="7">
    <location>
        <begin position="337"/>
        <end position="352"/>
    </location>
</feature>
<evidence type="ECO:0000256" key="4">
    <source>
        <dbReference type="ARBA" id="ARBA00022989"/>
    </source>
</evidence>
<evidence type="ECO:0000256" key="5">
    <source>
        <dbReference type="ARBA" id="ARBA00023136"/>
    </source>
</evidence>
<dbReference type="Pfam" id="PF13515">
    <property type="entry name" value="FUSC_2"/>
    <property type="match status" value="1"/>
</dbReference>
<reference evidence="10" key="2">
    <citation type="submission" date="2019-07" db="EMBL/GenBank/DDBJ databases">
        <title>Helicobacter labacensis sp. nov., Helicobacter mehlei sp. nov. and Helicobacter vulpis sp. nov., isolated from gastric mucosa of red fox (Vulpis vulpis).</title>
        <authorList>
            <person name="Papic B."/>
        </authorList>
    </citation>
    <scope>NUCLEOTIDE SEQUENCE [LARGE SCALE GENOMIC DNA]</scope>
    <source>
        <strain evidence="10">L8b</strain>
    </source>
</reference>
<reference evidence="9 10" key="3">
    <citation type="submission" date="2019-07" db="EMBL/GenBank/DDBJ databases">
        <authorList>
            <person name="Papic B."/>
        </authorList>
    </citation>
    <scope>NUCLEOTIDE SEQUENCE [LARGE SCALE GENOMIC DNA]</scope>
    <source>
        <strain evidence="9 10">L8b</strain>
    </source>
</reference>
<accession>A0A553V030</accession>
<dbReference type="PANTHER" id="PTHR30509:SF9">
    <property type="entry name" value="MULTIDRUG RESISTANCE PROTEIN MDTO"/>
    <property type="match status" value="1"/>
</dbReference>
<comment type="caution">
    <text evidence="9">The sequence shown here is derived from an EMBL/GenBank/DDBJ whole genome shotgun (WGS) entry which is preliminary data.</text>
</comment>
<feature type="transmembrane region" description="Helical" evidence="7">
    <location>
        <begin position="6"/>
        <end position="29"/>
    </location>
</feature>
<dbReference type="Proteomes" id="UP000319322">
    <property type="component" value="Unassembled WGS sequence"/>
</dbReference>
<dbReference type="EMBL" id="VKGC01000005">
    <property type="protein sequence ID" value="TSA85826.1"/>
    <property type="molecule type" value="Genomic_DNA"/>
</dbReference>
<comment type="subcellular location">
    <subcellularLocation>
        <location evidence="1">Cell membrane</location>
        <topology evidence="1">Multi-pass membrane protein</topology>
    </subcellularLocation>
</comment>
<dbReference type="PANTHER" id="PTHR30509">
    <property type="entry name" value="P-HYDROXYBENZOIC ACID EFFLUX PUMP SUBUNIT-RELATED"/>
    <property type="match status" value="1"/>
</dbReference>
<comment type="similarity">
    <text evidence="6">Belongs to the YccS/YhfK family.</text>
</comment>
<evidence type="ECO:0000256" key="1">
    <source>
        <dbReference type="ARBA" id="ARBA00004651"/>
    </source>
</evidence>
<organism evidence="9 10">
    <name type="scientific">Helicobacter mehlei</name>
    <dbReference type="NCBI Taxonomy" id="2316080"/>
    <lineage>
        <taxon>Bacteria</taxon>
        <taxon>Pseudomonadati</taxon>
        <taxon>Campylobacterota</taxon>
        <taxon>Epsilonproteobacteria</taxon>
        <taxon>Campylobacterales</taxon>
        <taxon>Helicobacteraceae</taxon>
        <taxon>Helicobacter</taxon>
    </lineage>
</organism>
<feature type="domain" description="Integral membrane bound transporter" evidence="8">
    <location>
        <begin position="276"/>
        <end position="400"/>
    </location>
</feature>
<keyword evidence="2" id="KW-1003">Cell membrane</keyword>
<keyword evidence="10" id="KW-1185">Reference proteome</keyword>
<evidence type="ECO:0000256" key="7">
    <source>
        <dbReference type="SAM" id="Phobius"/>
    </source>
</evidence>
<dbReference type="GO" id="GO:0005886">
    <property type="term" value="C:plasma membrane"/>
    <property type="evidence" value="ECO:0007669"/>
    <property type="project" value="UniProtKB-SubCell"/>
</dbReference>
<dbReference type="OrthoDB" id="5329664at2"/>
<feature type="transmembrane region" description="Helical" evidence="7">
    <location>
        <begin position="270"/>
        <end position="294"/>
    </location>
</feature>
<keyword evidence="3 7" id="KW-0812">Transmembrane</keyword>
<keyword evidence="4 7" id="KW-1133">Transmembrane helix</keyword>
<gene>
    <name evidence="9" type="ORF">FNE76_03470</name>
</gene>
<reference evidence="9 10" key="1">
    <citation type="submission" date="2019-07" db="EMBL/GenBank/DDBJ databases">
        <title>Helicobacter labacensis sp. nov., Helicobacter mehlei sp. nov. and Helicobacter vulpis sp. nov., isolated from gastric mucosa of red fox (Vulpis vulpis).</title>
        <authorList>
            <person name="Kusar D."/>
            <person name="Gruntar I."/>
            <person name="Pate M."/>
            <person name="Zajc U."/>
            <person name="Ocepek M."/>
        </authorList>
    </citation>
    <scope>NUCLEOTIDE SEQUENCE [LARGE SCALE GENOMIC DNA]</scope>
    <source>
        <strain evidence="9 10">L8b</strain>
    </source>
</reference>
<dbReference type="InterPro" id="IPR049453">
    <property type="entry name" value="Memb_transporter_dom"/>
</dbReference>
<name>A0A553V030_9HELI</name>
<keyword evidence="5 7" id="KW-0472">Membrane</keyword>
<dbReference type="AlphaFoldDB" id="A0A553V030"/>
<evidence type="ECO:0000259" key="8">
    <source>
        <dbReference type="Pfam" id="PF13515"/>
    </source>
</evidence>
<protein>
    <submittedName>
        <fullName evidence="9">FUSC family protein</fullName>
    </submittedName>
</protein>
<feature type="transmembrane region" description="Helical" evidence="7">
    <location>
        <begin position="61"/>
        <end position="82"/>
    </location>
</feature>
<evidence type="ECO:0000256" key="6">
    <source>
        <dbReference type="ARBA" id="ARBA00043993"/>
    </source>
</evidence>
<sequence>MFYPLAHFGAWLCVPILIVTFLVGLSSAYSLDLHKVCNMALSNGLVTCLYIDAGAPIDFRQILTMITALGLLSIAIQYFIFVSKYSYFTQKRFTTLLSSMELMLRYVNSPTDYNLIKTKVLAQIHNTKFILTSRSSKIKDPHAIQNIQRSLFQLNALEEMYHSIHSIYGDFNQPTLEPIRLELVENLRLLAGIFSNHNVYLQKQALENLDPQVDKVLQHSLAIIYNKMEVFIMGGEESLVDPNPAHKASFKDIWKACHLKHPVFQYASKYALAMGIAVFVARYFGFNHGMWIAMATLFVSRTSLGSTKEAQAELITGSSIGLILGLIVVGLFAKSPIFYAFLVASVFLFIYLKVYSYVTWSMSLMFSFVLCFSLLKYDFVDIVAFRFLDIILGILIVYVVFLFVWPKYDKDEFIQHARHLIATLHHLLATTIQNKPRIALEVQNAFLRQLDAFKTCMKSARTETPDPSTLESLTRSLQSFDVLDTCSYRLYDYFLNTTLPPDKQVLVSNNVQLILSRYTQILNYLHNKPHYFKTKEGGRLIRVDNELDALLETMFFAQNKLFEEFTYIFKY</sequence>
<evidence type="ECO:0000313" key="9">
    <source>
        <dbReference type="EMBL" id="TSA85826.1"/>
    </source>
</evidence>
<proteinExistence type="inferred from homology"/>
<evidence type="ECO:0000256" key="2">
    <source>
        <dbReference type="ARBA" id="ARBA00022475"/>
    </source>
</evidence>
<feature type="transmembrane region" description="Helical" evidence="7">
    <location>
        <begin position="314"/>
        <end position="332"/>
    </location>
</feature>